<evidence type="ECO:0000256" key="1">
    <source>
        <dbReference type="ARBA" id="ARBA00004141"/>
    </source>
</evidence>
<dbReference type="SUPFAM" id="SSF144091">
    <property type="entry name" value="Rhomboid-like"/>
    <property type="match status" value="1"/>
</dbReference>
<keyword evidence="4 5" id="KW-0472">Membrane</keyword>
<dbReference type="OrthoDB" id="114877at2"/>
<evidence type="ECO:0000256" key="2">
    <source>
        <dbReference type="ARBA" id="ARBA00022692"/>
    </source>
</evidence>
<proteinExistence type="predicted"/>
<organism evidence="7 8">
    <name type="scientific">Edaphobacter aggregans</name>
    <dbReference type="NCBI Taxonomy" id="570835"/>
    <lineage>
        <taxon>Bacteria</taxon>
        <taxon>Pseudomonadati</taxon>
        <taxon>Acidobacteriota</taxon>
        <taxon>Terriglobia</taxon>
        <taxon>Terriglobales</taxon>
        <taxon>Acidobacteriaceae</taxon>
        <taxon>Edaphobacter</taxon>
    </lineage>
</organism>
<dbReference type="Gene3D" id="1.20.1540.10">
    <property type="entry name" value="Rhomboid-like"/>
    <property type="match status" value="1"/>
</dbReference>
<reference evidence="7 8" key="1">
    <citation type="submission" date="2018-12" db="EMBL/GenBank/DDBJ databases">
        <title>Sequencing of bacterial isolates from soil warming experiment in Harvard Forest, Massachusetts, USA.</title>
        <authorList>
            <person name="Deangelis K."/>
        </authorList>
    </citation>
    <scope>NUCLEOTIDE SEQUENCE [LARGE SCALE GENOMIC DNA]</scope>
    <source>
        <strain evidence="7 8">EB153</strain>
    </source>
</reference>
<feature type="transmembrane region" description="Helical" evidence="5">
    <location>
        <begin position="131"/>
        <end position="152"/>
    </location>
</feature>
<dbReference type="PANTHER" id="PTHR13377">
    <property type="entry name" value="PLACENTAL PROTEIN 6"/>
    <property type="match status" value="1"/>
</dbReference>
<dbReference type="PANTHER" id="PTHR13377:SF3">
    <property type="entry name" value="TRANSMEMBRANE PROTEIN 115"/>
    <property type="match status" value="1"/>
</dbReference>
<keyword evidence="2 5" id="KW-0812">Transmembrane</keyword>
<name>A0A3R9P9P9_9BACT</name>
<comment type="caution">
    <text evidence="7">The sequence shown here is derived from an EMBL/GenBank/DDBJ whole genome shotgun (WGS) entry which is preliminary data.</text>
</comment>
<keyword evidence="7" id="KW-0378">Hydrolase</keyword>
<dbReference type="Pfam" id="PF01694">
    <property type="entry name" value="Rhomboid"/>
    <property type="match status" value="1"/>
</dbReference>
<dbReference type="RefSeq" id="WP_125485339.1">
    <property type="nucleotide sequence ID" value="NZ_RSDW01000001.1"/>
</dbReference>
<keyword evidence="3 5" id="KW-1133">Transmembrane helix</keyword>
<keyword evidence="8" id="KW-1185">Reference proteome</keyword>
<sequence length="275" mass="31124">MPRSGPITMALPPFAGTVRKLIFLNVGAFFALAILSWLAPSIANFLLSHLILEPLAVVRGEIWQLFTYSLVQQGILSVLFGMLTLWFTGTLLEGAYGSRWLAELYWTSVIGGAVIATAITFTHVFGLRTDVGSAGVWAGVFGLLVAIAMLFGDQEFLLWFLIRIKAKYLVAIYILIAIAVLLKQADSFGALLQLSGALSGYLFVKFAPRRGIAFGFSERLFGLRNSYYRWKRRRAARKFEVYMRKQNREVHFDKEGRYVDPDELHRDPKDKRWMN</sequence>
<dbReference type="EMBL" id="RSDW01000001">
    <property type="protein sequence ID" value="RSL16771.1"/>
    <property type="molecule type" value="Genomic_DNA"/>
</dbReference>
<evidence type="ECO:0000313" key="7">
    <source>
        <dbReference type="EMBL" id="RSL16771.1"/>
    </source>
</evidence>
<dbReference type="GO" id="GO:0006890">
    <property type="term" value="P:retrograde vesicle-mediated transport, Golgi to endoplasmic reticulum"/>
    <property type="evidence" value="ECO:0007669"/>
    <property type="project" value="InterPro"/>
</dbReference>
<evidence type="ECO:0000259" key="6">
    <source>
        <dbReference type="Pfam" id="PF01694"/>
    </source>
</evidence>
<dbReference type="InterPro" id="IPR022764">
    <property type="entry name" value="Peptidase_S54_rhomboid_dom"/>
</dbReference>
<dbReference type="AlphaFoldDB" id="A0A3R9P9P9"/>
<evidence type="ECO:0000256" key="4">
    <source>
        <dbReference type="ARBA" id="ARBA00023136"/>
    </source>
</evidence>
<dbReference type="InterPro" id="IPR035952">
    <property type="entry name" value="Rhomboid-like_sf"/>
</dbReference>
<feature type="domain" description="Peptidase S54 rhomboid" evidence="6">
    <location>
        <begin position="60"/>
        <end position="203"/>
    </location>
</feature>
<dbReference type="GO" id="GO:0016020">
    <property type="term" value="C:membrane"/>
    <property type="evidence" value="ECO:0007669"/>
    <property type="project" value="UniProtKB-SubCell"/>
</dbReference>
<dbReference type="InterPro" id="IPR013861">
    <property type="entry name" value="TMEM115/Pdh1/Rbl19"/>
</dbReference>
<evidence type="ECO:0000256" key="3">
    <source>
        <dbReference type="ARBA" id="ARBA00022989"/>
    </source>
</evidence>
<keyword evidence="7" id="KW-0645">Protease</keyword>
<dbReference type="GO" id="GO:0004252">
    <property type="term" value="F:serine-type endopeptidase activity"/>
    <property type="evidence" value="ECO:0007669"/>
    <property type="project" value="InterPro"/>
</dbReference>
<feature type="transmembrane region" description="Helical" evidence="5">
    <location>
        <begin position="71"/>
        <end position="92"/>
    </location>
</feature>
<feature type="transmembrane region" description="Helical" evidence="5">
    <location>
        <begin position="21"/>
        <end position="51"/>
    </location>
</feature>
<gene>
    <name evidence="7" type="ORF">EDE15_2295</name>
</gene>
<accession>A0A3R9P9P9</accession>
<evidence type="ECO:0000256" key="5">
    <source>
        <dbReference type="SAM" id="Phobius"/>
    </source>
</evidence>
<comment type="subcellular location">
    <subcellularLocation>
        <location evidence="1">Membrane</location>
        <topology evidence="1">Multi-pass membrane protein</topology>
    </subcellularLocation>
</comment>
<protein>
    <submittedName>
        <fullName evidence="7">Membrane associated rhomboid family serine protease</fullName>
    </submittedName>
</protein>
<feature type="transmembrane region" description="Helical" evidence="5">
    <location>
        <begin position="104"/>
        <end position="125"/>
    </location>
</feature>
<dbReference type="Proteomes" id="UP000269669">
    <property type="component" value="Unassembled WGS sequence"/>
</dbReference>
<evidence type="ECO:0000313" key="8">
    <source>
        <dbReference type="Proteomes" id="UP000269669"/>
    </source>
</evidence>
<feature type="transmembrane region" description="Helical" evidence="5">
    <location>
        <begin position="164"/>
        <end position="182"/>
    </location>
</feature>
<dbReference type="GO" id="GO:0006508">
    <property type="term" value="P:proteolysis"/>
    <property type="evidence" value="ECO:0007669"/>
    <property type="project" value="UniProtKB-KW"/>
</dbReference>